<dbReference type="Proteomes" id="UP000188320">
    <property type="component" value="Unassembled WGS sequence"/>
</dbReference>
<gene>
    <name evidence="1" type="ORF">AX774_g4389</name>
</gene>
<protein>
    <submittedName>
        <fullName evidence="1">Uncharacterized protein</fullName>
    </submittedName>
</protein>
<keyword evidence="2" id="KW-1185">Reference proteome</keyword>
<sequence length="171" mass="19616">MYVVIDRNTSAVVYKGTLFMNEGEYLDVDIGSLFLENSESEKDLIDIKISHSLYFRPLLRVGEVSANLICIMDCNISGKRDIEMLIDICNTEFEFHPEVCSSVGRNIRCIDNKYMAFCILMAARECCRLNSLDFLKRILDIERDTNIPFEVLQSVVDTRGMPIDYELSAFV</sequence>
<dbReference type="EMBL" id="LSSK01000733">
    <property type="protein sequence ID" value="OMH82138.1"/>
    <property type="molecule type" value="Genomic_DNA"/>
</dbReference>
<dbReference type="AlphaFoldDB" id="A0A1R1PME1"/>
<evidence type="ECO:0000313" key="1">
    <source>
        <dbReference type="EMBL" id="OMH82138.1"/>
    </source>
</evidence>
<reference evidence="2" key="1">
    <citation type="submission" date="2017-01" db="EMBL/GenBank/DDBJ databases">
        <authorList>
            <person name="Wang Y."/>
            <person name="White M."/>
            <person name="Kvist S."/>
            <person name="Moncalvo J.-M."/>
        </authorList>
    </citation>
    <scope>NUCLEOTIDE SEQUENCE [LARGE SCALE GENOMIC DNA]</scope>
    <source>
        <strain evidence="2">COL-18-3</strain>
    </source>
</reference>
<proteinExistence type="predicted"/>
<comment type="caution">
    <text evidence="1">The sequence shown here is derived from an EMBL/GenBank/DDBJ whole genome shotgun (WGS) entry which is preliminary data.</text>
</comment>
<evidence type="ECO:0000313" key="2">
    <source>
        <dbReference type="Proteomes" id="UP000188320"/>
    </source>
</evidence>
<accession>A0A1R1PME1</accession>
<organism evidence="1 2">
    <name type="scientific">Zancudomyces culisetae</name>
    <name type="common">Gut fungus</name>
    <name type="synonym">Smittium culisetae</name>
    <dbReference type="NCBI Taxonomy" id="1213189"/>
    <lineage>
        <taxon>Eukaryota</taxon>
        <taxon>Fungi</taxon>
        <taxon>Fungi incertae sedis</taxon>
        <taxon>Zoopagomycota</taxon>
        <taxon>Kickxellomycotina</taxon>
        <taxon>Harpellomycetes</taxon>
        <taxon>Harpellales</taxon>
        <taxon>Legeriomycetaceae</taxon>
        <taxon>Zancudomyces</taxon>
    </lineage>
</organism>
<name>A0A1R1PME1_ZANCU</name>